<gene>
    <name evidence="1" type="ORF">ILYODFUR_020050</name>
</gene>
<evidence type="ECO:0000313" key="1">
    <source>
        <dbReference type="EMBL" id="MEQ2252272.1"/>
    </source>
</evidence>
<comment type="caution">
    <text evidence="1">The sequence shown here is derived from an EMBL/GenBank/DDBJ whole genome shotgun (WGS) entry which is preliminary data.</text>
</comment>
<proteinExistence type="predicted"/>
<reference evidence="1 2" key="1">
    <citation type="submission" date="2021-06" db="EMBL/GenBank/DDBJ databases">
        <authorList>
            <person name="Palmer J.M."/>
        </authorList>
    </citation>
    <scope>NUCLEOTIDE SEQUENCE [LARGE SCALE GENOMIC DNA]</scope>
    <source>
        <strain evidence="2">if_2019</strain>
        <tissue evidence="1">Muscle</tissue>
    </source>
</reference>
<accession>A0ABV0V4J1</accession>
<organism evidence="1 2">
    <name type="scientific">Ilyodon furcidens</name>
    <name type="common">goldbreast splitfin</name>
    <dbReference type="NCBI Taxonomy" id="33524"/>
    <lineage>
        <taxon>Eukaryota</taxon>
        <taxon>Metazoa</taxon>
        <taxon>Chordata</taxon>
        <taxon>Craniata</taxon>
        <taxon>Vertebrata</taxon>
        <taxon>Euteleostomi</taxon>
        <taxon>Actinopterygii</taxon>
        <taxon>Neopterygii</taxon>
        <taxon>Teleostei</taxon>
        <taxon>Neoteleostei</taxon>
        <taxon>Acanthomorphata</taxon>
        <taxon>Ovalentaria</taxon>
        <taxon>Atherinomorphae</taxon>
        <taxon>Cyprinodontiformes</taxon>
        <taxon>Goodeidae</taxon>
        <taxon>Ilyodon</taxon>
    </lineage>
</organism>
<dbReference type="Proteomes" id="UP001482620">
    <property type="component" value="Unassembled WGS sequence"/>
</dbReference>
<evidence type="ECO:0000313" key="2">
    <source>
        <dbReference type="Proteomes" id="UP001482620"/>
    </source>
</evidence>
<keyword evidence="2" id="KW-1185">Reference proteome</keyword>
<sequence>MYATLCTLSSSYSSLLPFAHVEELIVILLHDSLLRHLSETKDFPSAHFGHTQLCEHCRVGHLVRTGCL</sequence>
<dbReference type="EMBL" id="JAHRIQ010094726">
    <property type="protein sequence ID" value="MEQ2252272.1"/>
    <property type="molecule type" value="Genomic_DNA"/>
</dbReference>
<protein>
    <submittedName>
        <fullName evidence="1">Uncharacterized protein</fullName>
    </submittedName>
</protein>
<name>A0ABV0V4J1_9TELE</name>